<dbReference type="Gene3D" id="3.40.30.10">
    <property type="entry name" value="Glutaredoxin"/>
    <property type="match status" value="1"/>
</dbReference>
<dbReference type="InterPro" id="IPR036282">
    <property type="entry name" value="Glutathione-S-Trfase_C_sf"/>
</dbReference>
<dbReference type="InterPro" id="IPR036249">
    <property type="entry name" value="Thioredoxin-like_sf"/>
</dbReference>
<accession>A0A2U8JGS2</accession>
<protein>
    <submittedName>
        <fullName evidence="1">Glutathione transferase-like protein</fullName>
    </submittedName>
</protein>
<name>A0A2U8JGS2_9APHY</name>
<dbReference type="SUPFAM" id="SSF47616">
    <property type="entry name" value="GST C-terminal domain-like"/>
    <property type="match status" value="1"/>
</dbReference>
<dbReference type="EMBL" id="MF327519">
    <property type="protein sequence ID" value="AWK67877.1"/>
    <property type="molecule type" value="Genomic_DNA"/>
</dbReference>
<dbReference type="SUPFAM" id="SSF52833">
    <property type="entry name" value="Thioredoxin-like"/>
    <property type="match status" value="1"/>
</dbReference>
<reference evidence="1" key="1">
    <citation type="submission" date="2017-06" db="EMBL/GenBank/DDBJ databases">
        <authorList>
            <person name="Kim H.J."/>
            <person name="Triplett B.A."/>
        </authorList>
    </citation>
    <scope>NUCLEOTIDE SEQUENCE</scope>
</reference>
<sequence length="268" mass="29547">MSKAIPFLAPHPRSSEELGFSEDAIEEKVVNLGEGANFTPEFLKLNPNATLPTLVADGRSYTTTGQVTKYLVNHAPKRVTPGTAFIDKIHEDKYDPNFPLLLARNEEEAKAAASGFPLVFLQNRHNALEKHSKTPEAAEFKSFYDEKIRANAGPLAIFKGEAPEEAKQSFFKQSTTHWEVLSSFILNDLPVILPESGFLGGPTPGEDDFHLGGWLARIVFASGGTAGKVGYKSLEKELKQPVPPKVAAYWAAWNERPSWKKIYADGLH</sequence>
<dbReference type="GO" id="GO:0016740">
    <property type="term" value="F:transferase activity"/>
    <property type="evidence" value="ECO:0007669"/>
    <property type="project" value="UniProtKB-KW"/>
</dbReference>
<dbReference type="AlphaFoldDB" id="A0A2U8JGS2"/>
<evidence type="ECO:0000313" key="1">
    <source>
        <dbReference type="EMBL" id="AWK67877.1"/>
    </source>
</evidence>
<keyword evidence="1" id="KW-0808">Transferase</keyword>
<proteinExistence type="predicted"/>
<organism evidence="1">
    <name type="scientific">Sparassis latifolia</name>
    <dbReference type="NCBI Taxonomy" id="1202976"/>
    <lineage>
        <taxon>Eukaryota</taxon>
        <taxon>Fungi</taxon>
        <taxon>Dikarya</taxon>
        <taxon>Basidiomycota</taxon>
        <taxon>Agaricomycotina</taxon>
        <taxon>Agaricomycetes</taxon>
        <taxon>Polyporales</taxon>
        <taxon>Sparassidaceae</taxon>
        <taxon>Sparassis</taxon>
    </lineage>
</organism>